<dbReference type="GO" id="GO:0016301">
    <property type="term" value="F:kinase activity"/>
    <property type="evidence" value="ECO:0007669"/>
    <property type="project" value="UniProtKB-KW"/>
</dbReference>
<dbReference type="PANTHER" id="PTHR43071:SF1">
    <property type="entry name" value="2-AMINO-4-HYDROXY-6-HYDROXYMETHYLDIHYDROPTERIDINE PYROPHOSPHOKINASE"/>
    <property type="match status" value="1"/>
</dbReference>
<dbReference type="NCBIfam" id="TIGR01498">
    <property type="entry name" value="folK"/>
    <property type="match status" value="1"/>
</dbReference>
<evidence type="ECO:0000256" key="4">
    <source>
        <dbReference type="ARBA" id="ARBA00016218"/>
    </source>
</evidence>
<proteinExistence type="inferred from homology"/>
<keyword evidence="15" id="KW-1185">Reference proteome</keyword>
<comment type="function">
    <text evidence="10">Catalyzes the transfer of pyrophosphate from adenosine triphosphate (ATP) to 6-hydroxymethyl-7,8-dihydropterin, an enzymatic step in folate biosynthesis pathway.</text>
</comment>
<evidence type="ECO:0000259" key="13">
    <source>
        <dbReference type="PROSITE" id="PS00794"/>
    </source>
</evidence>
<dbReference type="UniPathway" id="UPA00077">
    <property type="reaction ID" value="UER00155"/>
</dbReference>
<keyword evidence="5 14" id="KW-0808">Transferase</keyword>
<keyword evidence="9" id="KW-0289">Folate biosynthesis</keyword>
<evidence type="ECO:0000256" key="11">
    <source>
        <dbReference type="ARBA" id="ARBA00029766"/>
    </source>
</evidence>
<comment type="similarity">
    <text evidence="2">Belongs to the HPPK family.</text>
</comment>
<dbReference type="Pfam" id="PF01288">
    <property type="entry name" value="HPPK"/>
    <property type="match status" value="1"/>
</dbReference>
<evidence type="ECO:0000256" key="8">
    <source>
        <dbReference type="ARBA" id="ARBA00022840"/>
    </source>
</evidence>
<dbReference type="PANTHER" id="PTHR43071">
    <property type="entry name" value="2-AMINO-4-HYDROXY-6-HYDROXYMETHYLDIHYDROPTERIDINE PYROPHOSPHOKINASE"/>
    <property type="match status" value="1"/>
</dbReference>
<feature type="domain" description="7,8-dihydro-6-hydroxymethylpterin-pyrophosphokinase" evidence="13">
    <location>
        <begin position="87"/>
        <end position="98"/>
    </location>
</feature>
<evidence type="ECO:0000256" key="3">
    <source>
        <dbReference type="ARBA" id="ARBA00013253"/>
    </source>
</evidence>
<gene>
    <name evidence="14" type="primary">folK</name>
    <name evidence="14" type="ORF">D1164_06370</name>
</gene>
<organism evidence="14 15">
    <name type="scientific">Mariniphaga sediminis</name>
    <dbReference type="NCBI Taxonomy" id="1628158"/>
    <lineage>
        <taxon>Bacteria</taxon>
        <taxon>Pseudomonadati</taxon>
        <taxon>Bacteroidota</taxon>
        <taxon>Bacteroidia</taxon>
        <taxon>Marinilabiliales</taxon>
        <taxon>Prolixibacteraceae</taxon>
        <taxon>Mariniphaga</taxon>
    </lineage>
</organism>
<evidence type="ECO:0000256" key="10">
    <source>
        <dbReference type="ARBA" id="ARBA00029409"/>
    </source>
</evidence>
<dbReference type="Gene3D" id="3.30.70.560">
    <property type="entry name" value="7,8-Dihydro-6-hydroxymethylpterin-pyrophosphokinase HPPK"/>
    <property type="match status" value="1"/>
</dbReference>
<dbReference type="InterPro" id="IPR000550">
    <property type="entry name" value="Hppk"/>
</dbReference>
<protein>
    <recommendedName>
        <fullName evidence="4">2-amino-4-hydroxy-6-hydroxymethyldihydropteridine pyrophosphokinase</fullName>
        <ecNumber evidence="3">2.7.6.3</ecNumber>
    </recommendedName>
    <alternativeName>
        <fullName evidence="11">6-hydroxymethyl-7,8-dihydropterin pyrophosphokinase</fullName>
    </alternativeName>
    <alternativeName>
        <fullName evidence="12">7,8-dihydro-6-hydroxymethylpterin-pyrophosphokinase</fullName>
    </alternativeName>
</protein>
<sequence>MPNVVIIGIGSNIDAEENISKMLKILSSEVEIKKISALVKTKPIGIENQPDFTNGAVKIETPHKKKELKRLLKKIEDRLGRDRKAPRFGPRTIDLDIVVWNGEIVDADYYTRDFLRKSVDEVLI</sequence>
<evidence type="ECO:0000256" key="6">
    <source>
        <dbReference type="ARBA" id="ARBA00022741"/>
    </source>
</evidence>
<dbReference type="GO" id="GO:0005524">
    <property type="term" value="F:ATP binding"/>
    <property type="evidence" value="ECO:0007669"/>
    <property type="project" value="UniProtKB-KW"/>
</dbReference>
<evidence type="ECO:0000256" key="2">
    <source>
        <dbReference type="ARBA" id="ARBA00005810"/>
    </source>
</evidence>
<evidence type="ECO:0000256" key="5">
    <source>
        <dbReference type="ARBA" id="ARBA00022679"/>
    </source>
</evidence>
<dbReference type="GO" id="GO:0046654">
    <property type="term" value="P:tetrahydrofolate biosynthetic process"/>
    <property type="evidence" value="ECO:0007669"/>
    <property type="project" value="UniProtKB-UniPathway"/>
</dbReference>
<name>A0A399D4M1_9BACT</name>
<dbReference type="OrthoDB" id="1122272at2"/>
<keyword evidence="8" id="KW-0067">ATP-binding</keyword>
<dbReference type="EC" id="2.7.6.3" evidence="3"/>
<comment type="caution">
    <text evidence="14">The sequence shown here is derived from an EMBL/GenBank/DDBJ whole genome shotgun (WGS) entry which is preliminary data.</text>
</comment>
<dbReference type="CDD" id="cd00483">
    <property type="entry name" value="HPPK"/>
    <property type="match status" value="1"/>
</dbReference>
<evidence type="ECO:0000256" key="7">
    <source>
        <dbReference type="ARBA" id="ARBA00022777"/>
    </source>
</evidence>
<evidence type="ECO:0000256" key="9">
    <source>
        <dbReference type="ARBA" id="ARBA00022909"/>
    </source>
</evidence>
<evidence type="ECO:0000256" key="1">
    <source>
        <dbReference type="ARBA" id="ARBA00005051"/>
    </source>
</evidence>
<evidence type="ECO:0000256" key="12">
    <source>
        <dbReference type="ARBA" id="ARBA00033413"/>
    </source>
</evidence>
<dbReference type="GO" id="GO:0046656">
    <property type="term" value="P:folic acid biosynthetic process"/>
    <property type="evidence" value="ECO:0007669"/>
    <property type="project" value="UniProtKB-KW"/>
</dbReference>
<keyword evidence="6" id="KW-0547">Nucleotide-binding</keyword>
<keyword evidence="7 14" id="KW-0418">Kinase</keyword>
<dbReference type="GO" id="GO:0003848">
    <property type="term" value="F:2-amino-4-hydroxy-6-hydroxymethyldihydropteridine diphosphokinase activity"/>
    <property type="evidence" value="ECO:0007669"/>
    <property type="project" value="UniProtKB-EC"/>
</dbReference>
<evidence type="ECO:0000313" key="14">
    <source>
        <dbReference type="EMBL" id="RIH66128.1"/>
    </source>
</evidence>
<accession>A0A399D4M1</accession>
<dbReference type="PROSITE" id="PS00794">
    <property type="entry name" value="HPPK"/>
    <property type="match status" value="1"/>
</dbReference>
<dbReference type="Proteomes" id="UP000266441">
    <property type="component" value="Unassembled WGS sequence"/>
</dbReference>
<dbReference type="AlphaFoldDB" id="A0A399D4M1"/>
<dbReference type="EMBL" id="QWET01000004">
    <property type="protein sequence ID" value="RIH66128.1"/>
    <property type="molecule type" value="Genomic_DNA"/>
</dbReference>
<dbReference type="SUPFAM" id="SSF55083">
    <property type="entry name" value="6-hydroxymethyl-7,8-dihydropterin pyrophosphokinase, HPPK"/>
    <property type="match status" value="1"/>
</dbReference>
<dbReference type="InterPro" id="IPR035907">
    <property type="entry name" value="Hppk_sf"/>
</dbReference>
<comment type="pathway">
    <text evidence="1">Cofactor biosynthesis; tetrahydrofolate biosynthesis; 2-amino-4-hydroxy-6-hydroxymethyl-7,8-dihydropteridine diphosphate from 7,8-dihydroneopterin triphosphate: step 4/4.</text>
</comment>
<evidence type="ECO:0000313" key="15">
    <source>
        <dbReference type="Proteomes" id="UP000266441"/>
    </source>
</evidence>
<reference evidence="14 15" key="1">
    <citation type="journal article" date="2015" name="Int. J. Syst. Evol. Microbiol.">
        <title>Mariniphaga sediminis sp. nov., isolated from coastal sediment.</title>
        <authorList>
            <person name="Wang F.Q."/>
            <person name="Shen Q.Y."/>
            <person name="Chen G.J."/>
            <person name="Du Z.J."/>
        </authorList>
    </citation>
    <scope>NUCLEOTIDE SEQUENCE [LARGE SCALE GENOMIC DNA]</scope>
    <source>
        <strain evidence="14 15">SY21</strain>
    </source>
</reference>